<feature type="non-terminal residue" evidence="1">
    <location>
        <position position="1"/>
    </location>
</feature>
<sequence>QEVWFYSRLIGKYSNVRINFVDRLGTGNFELERSSYIYSIIQQAKLYYLNLASKKGFFQYDLNLKRLREKGNEVELLIQIKVPFENIWFSSVEDKMETTLSIKIEISDALKNKIWEYKKDYFLSFLEKEVEEFIDKKHLIEIPMTLTKGSYSLQVSLITKTGEEAKKVLEISI</sequence>
<comment type="caution">
    <text evidence="1">The sequence shown here is derived from an EMBL/GenBank/DDBJ whole genome shotgun (WGS) entry which is preliminary data.</text>
</comment>
<dbReference type="AlphaFoldDB" id="X1P4G6"/>
<protein>
    <submittedName>
        <fullName evidence="1">Uncharacterized protein</fullName>
    </submittedName>
</protein>
<organism evidence="1">
    <name type="scientific">marine sediment metagenome</name>
    <dbReference type="NCBI Taxonomy" id="412755"/>
    <lineage>
        <taxon>unclassified sequences</taxon>
        <taxon>metagenomes</taxon>
        <taxon>ecological metagenomes</taxon>
    </lineage>
</organism>
<evidence type="ECO:0000313" key="1">
    <source>
        <dbReference type="EMBL" id="GAI51202.1"/>
    </source>
</evidence>
<gene>
    <name evidence="1" type="ORF">S06H3_57970</name>
</gene>
<accession>X1P4G6</accession>
<dbReference type="EMBL" id="BARV01037476">
    <property type="protein sequence ID" value="GAI51202.1"/>
    <property type="molecule type" value="Genomic_DNA"/>
</dbReference>
<reference evidence="1" key="1">
    <citation type="journal article" date="2014" name="Front. Microbiol.">
        <title>High frequency of phylogenetically diverse reductive dehalogenase-homologous genes in deep subseafloor sedimentary metagenomes.</title>
        <authorList>
            <person name="Kawai M."/>
            <person name="Futagami T."/>
            <person name="Toyoda A."/>
            <person name="Takaki Y."/>
            <person name="Nishi S."/>
            <person name="Hori S."/>
            <person name="Arai W."/>
            <person name="Tsubouchi T."/>
            <person name="Morono Y."/>
            <person name="Uchiyama I."/>
            <person name="Ito T."/>
            <person name="Fujiyama A."/>
            <person name="Inagaki F."/>
            <person name="Takami H."/>
        </authorList>
    </citation>
    <scope>NUCLEOTIDE SEQUENCE</scope>
    <source>
        <strain evidence="1">Expedition CK06-06</strain>
    </source>
</reference>
<name>X1P4G6_9ZZZZ</name>
<proteinExistence type="predicted"/>